<accession>A0A7X1J662</accession>
<sequence>MTPAARRSILLRGVNVLLDVGANRGQYAQWIRTLGYSERIVSFEPTSEAFGWLAKAAAGDPMWQCHNLALGADDSDLDLRVSRDSCSTSAFAPTGITLRNYPDAATIARERVAMRRLGSLWNDLHCTAPIYLKVDAEGSELAVLEGAGAVLDQIAFLELELSLVPTYVGAPLIGEILRFVEDRGFATVALEGIQGDDHSTGQMLMLNGIFRNIT</sequence>
<dbReference type="Proteomes" id="UP000584670">
    <property type="component" value="Unassembled WGS sequence"/>
</dbReference>
<dbReference type="PANTHER" id="PTHR36973:SF4">
    <property type="entry name" value="NODULATION PROTEIN"/>
    <property type="match status" value="1"/>
</dbReference>
<dbReference type="Gene3D" id="3.40.50.150">
    <property type="entry name" value="Vaccinia Virus protein VP39"/>
    <property type="match status" value="1"/>
</dbReference>
<dbReference type="GO" id="GO:0008171">
    <property type="term" value="F:O-methyltransferase activity"/>
    <property type="evidence" value="ECO:0007669"/>
    <property type="project" value="TreeGrafter"/>
</dbReference>
<dbReference type="SUPFAM" id="SSF53335">
    <property type="entry name" value="S-adenosyl-L-methionine-dependent methyltransferases"/>
    <property type="match status" value="1"/>
</dbReference>
<organism evidence="2 3">
    <name type="scientific">Streptomyces cupreus</name>
    <dbReference type="NCBI Taxonomy" id="2759956"/>
    <lineage>
        <taxon>Bacteria</taxon>
        <taxon>Bacillati</taxon>
        <taxon>Actinomycetota</taxon>
        <taxon>Actinomycetes</taxon>
        <taxon>Kitasatosporales</taxon>
        <taxon>Streptomycetaceae</taxon>
        <taxon>Streptomyces</taxon>
    </lineage>
</organism>
<keyword evidence="2" id="KW-0808">Transferase</keyword>
<dbReference type="NCBIfam" id="TIGR01444">
    <property type="entry name" value="fkbM_fam"/>
    <property type="match status" value="1"/>
</dbReference>
<protein>
    <submittedName>
        <fullName evidence="2">FkbM family methyltransferase</fullName>
    </submittedName>
</protein>
<proteinExistence type="predicted"/>
<dbReference type="InterPro" id="IPR029063">
    <property type="entry name" value="SAM-dependent_MTases_sf"/>
</dbReference>
<keyword evidence="2" id="KW-0489">Methyltransferase</keyword>
<comment type="caution">
    <text evidence="2">The sequence shown here is derived from an EMBL/GenBank/DDBJ whole genome shotgun (WGS) entry which is preliminary data.</text>
</comment>
<evidence type="ECO:0000313" key="2">
    <source>
        <dbReference type="EMBL" id="MBC2902397.1"/>
    </source>
</evidence>
<dbReference type="AlphaFoldDB" id="A0A7X1J662"/>
<dbReference type="GO" id="GO:0032259">
    <property type="term" value="P:methylation"/>
    <property type="evidence" value="ECO:0007669"/>
    <property type="project" value="UniProtKB-KW"/>
</dbReference>
<dbReference type="InterPro" id="IPR006342">
    <property type="entry name" value="FkbM_mtfrase"/>
</dbReference>
<dbReference type="RefSeq" id="WP_186282306.1">
    <property type="nucleotide sequence ID" value="NZ_JACMSF010000010.1"/>
</dbReference>
<evidence type="ECO:0000259" key="1">
    <source>
        <dbReference type="Pfam" id="PF05050"/>
    </source>
</evidence>
<keyword evidence="3" id="KW-1185">Reference proteome</keyword>
<evidence type="ECO:0000313" key="3">
    <source>
        <dbReference type="Proteomes" id="UP000584670"/>
    </source>
</evidence>
<reference evidence="2 3" key="1">
    <citation type="submission" date="2020-08" db="EMBL/GenBank/DDBJ databases">
        <title>Streptomyces sp. PSKA01 genome sequencing and assembly.</title>
        <authorList>
            <person name="Mandal S."/>
            <person name="Maiti P.K."/>
            <person name="Das P."/>
        </authorList>
    </citation>
    <scope>NUCLEOTIDE SEQUENCE [LARGE SCALE GENOMIC DNA]</scope>
    <source>
        <strain evidence="2 3">PSKA01</strain>
    </source>
</reference>
<feature type="domain" description="Methyltransferase FkbM" evidence="1">
    <location>
        <begin position="19"/>
        <end position="185"/>
    </location>
</feature>
<name>A0A7X1J662_9ACTN</name>
<gene>
    <name evidence="2" type="ORF">H4N64_12390</name>
</gene>
<dbReference type="Pfam" id="PF05050">
    <property type="entry name" value="Methyltransf_21"/>
    <property type="match status" value="1"/>
</dbReference>
<dbReference type="InterPro" id="IPR053188">
    <property type="entry name" value="FkbM_Methyltransferase"/>
</dbReference>
<dbReference type="EMBL" id="JACMSF010000010">
    <property type="protein sequence ID" value="MBC2902397.1"/>
    <property type="molecule type" value="Genomic_DNA"/>
</dbReference>
<dbReference type="PANTHER" id="PTHR36973">
    <property type="entry name" value="SLL1456 PROTEIN-RELATED"/>
    <property type="match status" value="1"/>
</dbReference>